<reference evidence="9" key="1">
    <citation type="submission" date="2012-02" db="EMBL/GenBank/DDBJ databases">
        <title>Complete sequence of chromosome of Methanomethylovorans hollandica DSM 15978.</title>
        <authorList>
            <person name="Lucas S."/>
            <person name="Copeland A."/>
            <person name="Lapidus A."/>
            <person name="Glavina del Rio T."/>
            <person name="Dalin E."/>
            <person name="Tice H."/>
            <person name="Bruce D."/>
            <person name="Goodwin L."/>
            <person name="Pitluck S."/>
            <person name="Peters L."/>
            <person name="Mikhailova N."/>
            <person name="Held B."/>
            <person name="Kyrpides N."/>
            <person name="Mavromatis K."/>
            <person name="Ivanova N."/>
            <person name="Brettin T."/>
            <person name="Detter J.C."/>
            <person name="Han C."/>
            <person name="Larimer F."/>
            <person name="Land M."/>
            <person name="Hauser L."/>
            <person name="Markowitz V."/>
            <person name="Cheng J.-F."/>
            <person name="Hugenholtz P."/>
            <person name="Woyke T."/>
            <person name="Wu D."/>
            <person name="Spring S."/>
            <person name="Schroeder M."/>
            <person name="Brambilla E."/>
            <person name="Klenk H.-P."/>
            <person name="Eisen J.A."/>
        </authorList>
    </citation>
    <scope>NUCLEOTIDE SEQUENCE [LARGE SCALE GENOMIC DNA]</scope>
    <source>
        <strain evidence="9">DSM 15978 / NBRC 107637 / DMS1</strain>
    </source>
</reference>
<keyword evidence="2 6" id="KW-0812">Transmembrane</keyword>
<dbReference type="PANTHER" id="PTHR43471:SF3">
    <property type="entry name" value="ABC TRANSPORTER PERMEASE PROTEIN NATB"/>
    <property type="match status" value="1"/>
</dbReference>
<feature type="compositionally biased region" description="Polar residues" evidence="5">
    <location>
        <begin position="147"/>
        <end position="185"/>
    </location>
</feature>
<feature type="transmembrane region" description="Helical" evidence="6">
    <location>
        <begin position="269"/>
        <end position="287"/>
    </location>
</feature>
<evidence type="ECO:0000256" key="6">
    <source>
        <dbReference type="SAM" id="Phobius"/>
    </source>
</evidence>
<feature type="transmembrane region" description="Helical" evidence="6">
    <location>
        <begin position="380"/>
        <end position="402"/>
    </location>
</feature>
<comment type="subcellular location">
    <subcellularLocation>
        <location evidence="1">Membrane</location>
        <topology evidence="1">Multi-pass membrane protein</topology>
    </subcellularLocation>
</comment>
<dbReference type="Pfam" id="PF12698">
    <property type="entry name" value="ABC2_membrane_3"/>
    <property type="match status" value="1"/>
</dbReference>
<dbReference type="Proteomes" id="UP000010866">
    <property type="component" value="Chromosome"/>
</dbReference>
<feature type="region of interest" description="Disordered" evidence="5">
    <location>
        <begin position="147"/>
        <end position="195"/>
    </location>
</feature>
<evidence type="ECO:0000256" key="1">
    <source>
        <dbReference type="ARBA" id="ARBA00004141"/>
    </source>
</evidence>
<dbReference type="InterPro" id="IPR013525">
    <property type="entry name" value="ABC2_TM"/>
</dbReference>
<accession>L0KUJ1</accession>
<feature type="transmembrane region" description="Helical" evidence="6">
    <location>
        <begin position="220"/>
        <end position="239"/>
    </location>
</feature>
<feature type="transmembrane region" description="Helical" evidence="6">
    <location>
        <begin position="299"/>
        <end position="323"/>
    </location>
</feature>
<dbReference type="Pfam" id="PF13367">
    <property type="entry name" value="PrsW-protease"/>
    <property type="match status" value="1"/>
</dbReference>
<feature type="transmembrane region" description="Helical" evidence="6">
    <location>
        <begin position="423"/>
        <end position="444"/>
    </location>
</feature>
<dbReference type="GO" id="GO:0140359">
    <property type="term" value="F:ABC-type transporter activity"/>
    <property type="evidence" value="ECO:0007669"/>
    <property type="project" value="InterPro"/>
</dbReference>
<dbReference type="GO" id="GO:0016020">
    <property type="term" value="C:membrane"/>
    <property type="evidence" value="ECO:0007669"/>
    <property type="project" value="UniProtKB-SubCell"/>
</dbReference>
<dbReference type="STRING" id="867904.Metho_0043"/>
<keyword evidence="4 6" id="KW-0472">Membrane</keyword>
<proteinExistence type="predicted"/>
<keyword evidence="9" id="KW-1185">Reference proteome</keyword>
<evidence type="ECO:0000256" key="4">
    <source>
        <dbReference type="ARBA" id="ARBA00023136"/>
    </source>
</evidence>
<name>L0KUJ1_METHD</name>
<evidence type="ECO:0000259" key="7">
    <source>
        <dbReference type="Pfam" id="PF12698"/>
    </source>
</evidence>
<dbReference type="InterPro" id="IPR026898">
    <property type="entry name" value="PrsW"/>
</dbReference>
<dbReference type="EMBL" id="CP003362">
    <property type="protein sequence ID" value="AGB48340.1"/>
    <property type="molecule type" value="Genomic_DNA"/>
</dbReference>
<feature type="transmembrane region" description="Helical" evidence="6">
    <location>
        <begin position="565"/>
        <end position="584"/>
    </location>
</feature>
<dbReference type="KEGG" id="mhz:Metho_0043"/>
<feature type="domain" description="ABC-2 type transporter transmembrane" evidence="7">
    <location>
        <begin position="24"/>
        <end position="397"/>
    </location>
</feature>
<dbReference type="AlphaFoldDB" id="L0KUJ1"/>
<protein>
    <recommendedName>
        <fullName evidence="7">ABC-2 type transporter transmembrane domain-containing protein</fullName>
    </recommendedName>
</protein>
<evidence type="ECO:0000256" key="5">
    <source>
        <dbReference type="SAM" id="MobiDB-lite"/>
    </source>
</evidence>
<evidence type="ECO:0000256" key="3">
    <source>
        <dbReference type="ARBA" id="ARBA00022989"/>
    </source>
</evidence>
<dbReference type="PANTHER" id="PTHR43471">
    <property type="entry name" value="ABC TRANSPORTER PERMEASE"/>
    <property type="match status" value="1"/>
</dbReference>
<evidence type="ECO:0000313" key="8">
    <source>
        <dbReference type="EMBL" id="AGB48340.1"/>
    </source>
</evidence>
<keyword evidence="3 6" id="KW-1133">Transmembrane helix</keyword>
<dbReference type="OrthoDB" id="106980at2157"/>
<organism evidence="8 9">
    <name type="scientific">Methanomethylovorans hollandica (strain DSM 15978 / NBRC 107637 / DMS1)</name>
    <dbReference type="NCBI Taxonomy" id="867904"/>
    <lineage>
        <taxon>Archaea</taxon>
        <taxon>Methanobacteriati</taxon>
        <taxon>Methanobacteriota</taxon>
        <taxon>Stenosarchaea group</taxon>
        <taxon>Methanomicrobia</taxon>
        <taxon>Methanosarcinales</taxon>
        <taxon>Methanosarcinaceae</taxon>
        <taxon>Methanomethylovorans</taxon>
    </lineage>
</organism>
<dbReference type="RefSeq" id="WP_015323509.1">
    <property type="nucleotide sequence ID" value="NC_019977.1"/>
</dbReference>
<feature type="transmembrane region" description="Helical" evidence="6">
    <location>
        <begin position="330"/>
        <end position="351"/>
    </location>
</feature>
<feature type="transmembrane region" description="Helical" evidence="6">
    <location>
        <begin position="524"/>
        <end position="545"/>
    </location>
</feature>
<dbReference type="GeneID" id="14407823"/>
<gene>
    <name evidence="8" type="ordered locus">Metho_0043</name>
</gene>
<dbReference type="HOGENOM" id="CLU_030328_0_0_2"/>
<feature type="transmembrane region" description="Helical" evidence="6">
    <location>
        <begin position="450"/>
        <end position="473"/>
    </location>
</feature>
<feature type="transmembrane region" description="Helical" evidence="6">
    <location>
        <begin position="493"/>
        <end position="512"/>
    </location>
</feature>
<sequence length="590" mass="65546" precursor="true">MPGWYTVAKWELIRSGMKFSRRSIVAVLLTLLLLSGVSYAVSLTGMNLDQKIYSVVTSSSELSNIIYNDGRFDVLPADSKDADITIVDDRAYISGTKKSIAAADALEKVFINYRETVLSSYNDINNSHTIWITIHDLERPESFQVLGSTTKKNDQSSDAGNENTDGSGENKRTSTAGKRASTITSPEELEDLENSNSKTLFERQTIATPSNFTPPIPFTAILYSFLFIFPIYFVSQFYSSSIMEERTNRRCELLLVAPLKSRDIVLGKSMPYILVALLLLSIISLYIERPSDIRELRTSLAMIAVIFPVLLLFFSLSFIAAIFSRSFKELTFAMVFFSVIVSGYVFFPAMFANVHTVSSISPMTLIVNLIEKGNISFGKYIFSTLPFYLVALSIYGFGTAIFREEDLFSQKTIPEKIMDCVEIFLLSPLGSVFSLSIVSIPFVYMAQLMLIVMLFNLPLPYSVITMIIFAAFVEETAKSIGIYTIMKRGSKPVKLKTAGSLALLAGGGFFFGEKLVSVITLAPIASSAFGSVMTMGTLLLIPLLLHVTTTMVTSLGMHFTGHRYYVFFLLLATAIHTIYNTYIIRGLLFS</sequence>
<evidence type="ECO:0000313" key="9">
    <source>
        <dbReference type="Proteomes" id="UP000010866"/>
    </source>
</evidence>
<evidence type="ECO:0000256" key="2">
    <source>
        <dbReference type="ARBA" id="ARBA00022692"/>
    </source>
</evidence>